<dbReference type="SUPFAM" id="SSF55785">
    <property type="entry name" value="PYP-like sensor domain (PAS domain)"/>
    <property type="match status" value="3"/>
</dbReference>
<dbReference type="EC" id="2.7.7.65" evidence="2"/>
<dbReference type="InterPro" id="IPR029787">
    <property type="entry name" value="Nucleotide_cyclase"/>
</dbReference>
<proteinExistence type="predicted"/>
<dbReference type="PANTHER" id="PTHR45138">
    <property type="entry name" value="REGULATORY COMPONENTS OF SENSORY TRANSDUCTION SYSTEM"/>
    <property type="match status" value="1"/>
</dbReference>
<dbReference type="Gene3D" id="3.30.70.270">
    <property type="match status" value="1"/>
</dbReference>
<feature type="domain" description="GGDEF" evidence="5">
    <location>
        <begin position="427"/>
        <end position="559"/>
    </location>
</feature>
<dbReference type="Proteomes" id="UP000655994">
    <property type="component" value="Unassembled WGS sequence"/>
</dbReference>
<dbReference type="InterPro" id="IPR013655">
    <property type="entry name" value="PAS_fold_3"/>
</dbReference>
<evidence type="ECO:0000313" key="6">
    <source>
        <dbReference type="EMBL" id="MBJ7266719.1"/>
    </source>
</evidence>
<comment type="cofactor">
    <cofactor evidence="1">
        <name>Mg(2+)</name>
        <dbReference type="ChEBI" id="CHEBI:18420"/>
    </cofactor>
</comment>
<dbReference type="PROSITE" id="PS50887">
    <property type="entry name" value="GGDEF"/>
    <property type="match status" value="1"/>
</dbReference>
<keyword evidence="9" id="KW-1185">Reference proteome</keyword>
<dbReference type="SUPFAM" id="SSF55073">
    <property type="entry name" value="Nucleotide cyclase"/>
    <property type="match status" value="1"/>
</dbReference>
<evidence type="ECO:0000259" key="5">
    <source>
        <dbReference type="PROSITE" id="PS50887"/>
    </source>
</evidence>
<dbReference type="PANTHER" id="PTHR45138:SF9">
    <property type="entry name" value="DIGUANYLATE CYCLASE DGCM-RELATED"/>
    <property type="match status" value="1"/>
</dbReference>
<accession>A0A8I1GBL1</accession>
<evidence type="ECO:0000313" key="7">
    <source>
        <dbReference type="EMBL" id="MBJ7315642.1"/>
    </source>
</evidence>
<evidence type="ECO:0000313" key="9">
    <source>
        <dbReference type="Proteomes" id="UP000655994"/>
    </source>
</evidence>
<feature type="domain" description="PAC" evidence="4">
    <location>
        <begin position="347"/>
        <end position="395"/>
    </location>
</feature>
<dbReference type="EMBL" id="JAEMOS010000020">
    <property type="protein sequence ID" value="MBJ7266719.1"/>
    <property type="molecule type" value="Genomic_DNA"/>
</dbReference>
<comment type="catalytic activity">
    <reaction evidence="3">
        <text>2 GTP = 3',3'-c-di-GMP + 2 diphosphate</text>
        <dbReference type="Rhea" id="RHEA:24898"/>
        <dbReference type="ChEBI" id="CHEBI:33019"/>
        <dbReference type="ChEBI" id="CHEBI:37565"/>
        <dbReference type="ChEBI" id="CHEBI:58805"/>
        <dbReference type="EC" id="2.7.7.65"/>
    </reaction>
</comment>
<dbReference type="NCBIfam" id="TIGR00229">
    <property type="entry name" value="sensory_box"/>
    <property type="match status" value="1"/>
</dbReference>
<dbReference type="InterPro" id="IPR050469">
    <property type="entry name" value="Diguanylate_Cyclase"/>
</dbReference>
<evidence type="ECO:0000256" key="1">
    <source>
        <dbReference type="ARBA" id="ARBA00001946"/>
    </source>
</evidence>
<dbReference type="PROSITE" id="PS50113">
    <property type="entry name" value="PAC"/>
    <property type="match status" value="1"/>
</dbReference>
<comment type="caution">
    <text evidence="7">The sequence shown here is derived from an EMBL/GenBank/DDBJ whole genome shotgun (WGS) entry which is preliminary data.</text>
</comment>
<evidence type="ECO:0000313" key="8">
    <source>
        <dbReference type="Proteomes" id="UP000621390"/>
    </source>
</evidence>
<dbReference type="InterPro" id="IPR035965">
    <property type="entry name" value="PAS-like_dom_sf"/>
</dbReference>
<evidence type="ECO:0000256" key="2">
    <source>
        <dbReference type="ARBA" id="ARBA00012528"/>
    </source>
</evidence>
<dbReference type="InterPro" id="IPR000014">
    <property type="entry name" value="PAS"/>
</dbReference>
<organism evidence="7 8">
    <name type="scientific">Idiomarina abyssalis</name>
    <dbReference type="NCBI Taxonomy" id="86102"/>
    <lineage>
        <taxon>Bacteria</taxon>
        <taxon>Pseudomonadati</taxon>
        <taxon>Pseudomonadota</taxon>
        <taxon>Gammaproteobacteria</taxon>
        <taxon>Alteromonadales</taxon>
        <taxon>Idiomarinaceae</taxon>
        <taxon>Idiomarina</taxon>
    </lineage>
</organism>
<gene>
    <name evidence="6" type="ORF">JHC10_07140</name>
    <name evidence="7" type="ORF">JHC11_06520</name>
</gene>
<dbReference type="AlphaFoldDB" id="A0A8I1GBL1"/>
<protein>
    <recommendedName>
        <fullName evidence="2">diguanylate cyclase</fullName>
        <ecNumber evidence="2">2.7.7.65</ecNumber>
    </recommendedName>
</protein>
<dbReference type="CDD" id="cd01949">
    <property type="entry name" value="GGDEF"/>
    <property type="match status" value="1"/>
</dbReference>
<dbReference type="RefSeq" id="WP_199494318.1">
    <property type="nucleotide sequence ID" value="NZ_JAEMOO010000007.1"/>
</dbReference>
<dbReference type="Pfam" id="PF08447">
    <property type="entry name" value="PAS_3"/>
    <property type="match status" value="3"/>
</dbReference>
<dbReference type="EMBL" id="JAEMOP010000002">
    <property type="protein sequence ID" value="MBJ7315642.1"/>
    <property type="molecule type" value="Genomic_DNA"/>
</dbReference>
<dbReference type="FunFam" id="3.30.70.270:FF:000001">
    <property type="entry name" value="Diguanylate cyclase domain protein"/>
    <property type="match status" value="1"/>
</dbReference>
<dbReference type="Pfam" id="PF00990">
    <property type="entry name" value="GGDEF"/>
    <property type="match status" value="1"/>
</dbReference>
<dbReference type="CDD" id="cd00130">
    <property type="entry name" value="PAS"/>
    <property type="match status" value="2"/>
</dbReference>
<dbReference type="NCBIfam" id="TIGR00254">
    <property type="entry name" value="GGDEF"/>
    <property type="match status" value="1"/>
</dbReference>
<dbReference type="InterPro" id="IPR000700">
    <property type="entry name" value="PAS-assoc_C"/>
</dbReference>
<reference evidence="7 9" key="1">
    <citation type="submission" date="2020-09" db="EMBL/GenBank/DDBJ databases">
        <title>Draft Genomes of Bacterial Isolates from North Pond Shallow Sediments.</title>
        <authorList>
            <person name="Kiel Reese B."/>
            <person name="Mullis M."/>
            <person name="Weisend R.E."/>
        </authorList>
    </citation>
    <scope>NUCLEOTIDE SEQUENCE</scope>
    <source>
        <strain evidence="7">KJE-2</strain>
        <strain evidence="6 9">KJE-3</strain>
    </source>
</reference>
<dbReference type="Proteomes" id="UP000621390">
    <property type="component" value="Unassembled WGS sequence"/>
</dbReference>
<dbReference type="InterPro" id="IPR001610">
    <property type="entry name" value="PAC"/>
</dbReference>
<dbReference type="SMART" id="SM00267">
    <property type="entry name" value="GGDEF"/>
    <property type="match status" value="1"/>
</dbReference>
<dbReference type="Gene3D" id="3.30.450.20">
    <property type="entry name" value="PAS domain"/>
    <property type="match status" value="3"/>
</dbReference>
<name>A0A8I1GBL1_9GAMM</name>
<evidence type="ECO:0000256" key="3">
    <source>
        <dbReference type="ARBA" id="ARBA00034247"/>
    </source>
</evidence>
<dbReference type="InterPro" id="IPR000160">
    <property type="entry name" value="GGDEF_dom"/>
</dbReference>
<dbReference type="GO" id="GO:0052621">
    <property type="term" value="F:diguanylate cyclase activity"/>
    <property type="evidence" value="ECO:0007669"/>
    <property type="project" value="UniProtKB-EC"/>
</dbReference>
<dbReference type="SMART" id="SM00086">
    <property type="entry name" value="PAC"/>
    <property type="match status" value="2"/>
</dbReference>
<dbReference type="InterPro" id="IPR043128">
    <property type="entry name" value="Rev_trsase/Diguanyl_cyclase"/>
</dbReference>
<evidence type="ECO:0000259" key="4">
    <source>
        <dbReference type="PROSITE" id="PS50113"/>
    </source>
</evidence>
<sequence>MIQNSLIAGTDPLDAIDEFQAIVDDIPSIVFRTPMSSDNGDAESAFISNDVERSLGYPRATINNLEDWWYSNVHPDDISIANDQFSRWQQADFKGLLRRQYRFKHKTEDYLWVEDLIRKHSSSTHHADQFVGTITVIEDLVKTREQLRQLSYILPGVLYQLRFVSRSDISFPLISAHSKKLFDISPSELADSAEAFFDKVHPDDREPLIESLEDASNKLTPWQFEFRVMVEQKVVWISGRAVPDKQVEDNLIWNGLFIDNTDKKSLELELKRTNDELKRAQQVGRVGHWQANLKSRELIRSTMVRELLGLEKTDSNTSIERFNSLVHPDDLEDVKSLERLTPNNNKLQIQHRMQHADGHYIWVEEFAELQNDGYTLIGTFRDITEQKTLELELLKKSSTDRMTGIYNRGYFTEQVDKELSRAKRNGRPLSLIILDIDHFKNCNDSYGHPFGDEVIIKIASLLENAIRSHDTAARIGGEEFAALLPETNQTDAAAVAEKLRTTISAHKFSKNGDDIFVTVTLGVAEVQPGDNWTKLFNRADKALYRGKQSGRDQVFLASDL</sequence>